<organism evidence="11 12">
    <name type="scientific">Strongylocentrotus purpuratus</name>
    <name type="common">Purple sea urchin</name>
    <dbReference type="NCBI Taxonomy" id="7668"/>
    <lineage>
        <taxon>Eukaryota</taxon>
        <taxon>Metazoa</taxon>
        <taxon>Echinodermata</taxon>
        <taxon>Eleutherozoa</taxon>
        <taxon>Echinozoa</taxon>
        <taxon>Echinoidea</taxon>
        <taxon>Euechinoidea</taxon>
        <taxon>Echinacea</taxon>
        <taxon>Camarodonta</taxon>
        <taxon>Echinidea</taxon>
        <taxon>Strongylocentrotidae</taxon>
        <taxon>Strongylocentrotus</taxon>
    </lineage>
</organism>
<evidence type="ECO:0000256" key="8">
    <source>
        <dbReference type="ARBA" id="ARBA00023136"/>
    </source>
</evidence>
<dbReference type="InterPro" id="IPR009729">
    <property type="entry name" value="Gal-3-0_sulfotransfrase"/>
</dbReference>
<keyword evidence="12" id="KW-1185">Reference proteome</keyword>
<dbReference type="GO" id="GO:0001733">
    <property type="term" value="F:galactosylceramide sulfotransferase activity"/>
    <property type="evidence" value="ECO:0007669"/>
    <property type="project" value="InterPro"/>
</dbReference>
<keyword evidence="5" id="KW-0735">Signal-anchor</keyword>
<feature type="region of interest" description="Disordered" evidence="10">
    <location>
        <begin position="150"/>
        <end position="182"/>
    </location>
</feature>
<dbReference type="GeneID" id="753898"/>
<evidence type="ECO:0000256" key="10">
    <source>
        <dbReference type="SAM" id="MobiDB-lite"/>
    </source>
</evidence>
<keyword evidence="7" id="KW-0333">Golgi apparatus</keyword>
<dbReference type="InterPro" id="IPR027417">
    <property type="entry name" value="P-loop_NTPase"/>
</dbReference>
<dbReference type="SUPFAM" id="SSF52540">
    <property type="entry name" value="P-loop containing nucleoside triphosphate hydrolases"/>
    <property type="match status" value="1"/>
</dbReference>
<dbReference type="OrthoDB" id="514299at2759"/>
<keyword evidence="4" id="KW-0812">Transmembrane</keyword>
<reference evidence="12" key="1">
    <citation type="submission" date="2015-02" db="EMBL/GenBank/DDBJ databases">
        <title>Genome sequencing for Strongylocentrotus purpuratus.</title>
        <authorList>
            <person name="Murali S."/>
            <person name="Liu Y."/>
            <person name="Vee V."/>
            <person name="English A."/>
            <person name="Wang M."/>
            <person name="Skinner E."/>
            <person name="Han Y."/>
            <person name="Muzny D.M."/>
            <person name="Worley K.C."/>
            <person name="Gibbs R.A."/>
        </authorList>
    </citation>
    <scope>NUCLEOTIDE SEQUENCE</scope>
</reference>
<sequence>MHAIRRFVSLLILGTLALVLLIFVVKGPTGFALINGDQIEYDGVRRATHVVRIEPVNIRLAADKTERAHQTVEHGKTVAIPEDRKTYQTGTRRVEDNNENALAKNAFREASLTVTSGTEIQGNPSPARTDSDILYDTKLRPQYDGIEETANPHMENARLNGNTSTDTVSASVRKSSGPARNDVTTCTPRKNLLFLKTHKTGSSTIQNIVYRYGDANGLTFALPQSGVYFGVPALFRRTFPIKSPTGKYNMLANHARYNRPEMAKIMYANAAYVTIFRHPSTQFESMYVYYGFGGIFKVNLSGFADNPLSYYPRQGSTPAHSALNPTLYDLGMAKSEFSNENAIQHKIASLEEEFDLVLVAEYLLESLVLLKDLMCWDFSDVTYFSANARIKSKVNEMSERTFTQLYKWNHGDALLYEHFNRTLWMKVNAYGRERMARDVRILGKMNEALAEKCLSGTQAEMSMSTSVSRYVLKDSMKDDVQCIRMIRPAIQYLETMKKKQTGTNLRHL</sequence>
<dbReference type="PANTHER" id="PTHR14647:SF86">
    <property type="entry name" value="GALACTOSE-3-O-SULFOTRANSFERASE"/>
    <property type="match status" value="1"/>
</dbReference>
<reference evidence="11" key="2">
    <citation type="submission" date="2021-01" db="UniProtKB">
        <authorList>
            <consortium name="EnsemblMetazoa"/>
        </authorList>
    </citation>
    <scope>IDENTIFICATION</scope>
</reference>
<evidence type="ECO:0000256" key="3">
    <source>
        <dbReference type="ARBA" id="ARBA00022679"/>
    </source>
</evidence>
<evidence type="ECO:0000256" key="2">
    <source>
        <dbReference type="ARBA" id="ARBA00008124"/>
    </source>
</evidence>
<evidence type="ECO:0000256" key="7">
    <source>
        <dbReference type="ARBA" id="ARBA00023034"/>
    </source>
</evidence>
<evidence type="ECO:0000313" key="11">
    <source>
        <dbReference type="EnsemblMetazoa" id="XP_001183680"/>
    </source>
</evidence>
<comment type="similarity">
    <text evidence="2">Belongs to the galactose-3-O-sulfotransferase family.</text>
</comment>
<keyword evidence="8" id="KW-0472">Membrane</keyword>
<dbReference type="GO" id="GO:0008146">
    <property type="term" value="F:sulfotransferase activity"/>
    <property type="evidence" value="ECO:0000318"/>
    <property type="project" value="GO_Central"/>
</dbReference>
<proteinExistence type="inferred from homology"/>
<evidence type="ECO:0000256" key="9">
    <source>
        <dbReference type="ARBA" id="ARBA00023180"/>
    </source>
</evidence>
<feature type="compositionally biased region" description="Polar residues" evidence="10">
    <location>
        <begin position="159"/>
        <end position="174"/>
    </location>
</feature>
<evidence type="ECO:0000256" key="4">
    <source>
        <dbReference type="ARBA" id="ARBA00022692"/>
    </source>
</evidence>
<protein>
    <submittedName>
        <fullName evidence="11">Uncharacterized protein</fullName>
    </submittedName>
</protein>
<dbReference type="AlphaFoldDB" id="A0A7M7G3N8"/>
<dbReference type="InParanoid" id="A0A7M7G3N8"/>
<keyword evidence="3" id="KW-0808">Transferase</keyword>
<dbReference type="PANTHER" id="PTHR14647">
    <property type="entry name" value="GALACTOSE-3-O-SULFOTRANSFERASE"/>
    <property type="match status" value="1"/>
</dbReference>
<dbReference type="KEGG" id="spu:753898"/>
<name>A0A7M7G3N8_STRPU</name>
<keyword evidence="9" id="KW-0325">Glycoprotein</keyword>
<dbReference type="Proteomes" id="UP000007110">
    <property type="component" value="Unassembled WGS sequence"/>
</dbReference>
<dbReference type="Pfam" id="PF06990">
    <property type="entry name" value="Gal-3-0_sulfotr"/>
    <property type="match status" value="1"/>
</dbReference>
<dbReference type="OMA" id="HDETNCI"/>
<dbReference type="GO" id="GO:0000139">
    <property type="term" value="C:Golgi membrane"/>
    <property type="evidence" value="ECO:0007669"/>
    <property type="project" value="UniProtKB-SubCell"/>
</dbReference>
<evidence type="ECO:0000256" key="6">
    <source>
        <dbReference type="ARBA" id="ARBA00022989"/>
    </source>
</evidence>
<dbReference type="RefSeq" id="XP_001183680.2">
    <property type="nucleotide sequence ID" value="XM_001183680.4"/>
</dbReference>
<evidence type="ECO:0000256" key="5">
    <source>
        <dbReference type="ARBA" id="ARBA00022968"/>
    </source>
</evidence>
<evidence type="ECO:0000313" key="12">
    <source>
        <dbReference type="Proteomes" id="UP000007110"/>
    </source>
</evidence>
<dbReference type="EnsemblMetazoa" id="XM_001183680">
    <property type="protein sequence ID" value="XP_001183680"/>
    <property type="gene ID" value="LOC753898"/>
</dbReference>
<accession>A0A7M7G3N8</accession>
<evidence type="ECO:0000256" key="1">
    <source>
        <dbReference type="ARBA" id="ARBA00004323"/>
    </source>
</evidence>
<dbReference type="GO" id="GO:0009247">
    <property type="term" value="P:glycolipid biosynthetic process"/>
    <property type="evidence" value="ECO:0007669"/>
    <property type="project" value="InterPro"/>
</dbReference>
<keyword evidence="6" id="KW-1133">Transmembrane helix</keyword>
<comment type="subcellular location">
    <subcellularLocation>
        <location evidence="1">Golgi apparatus membrane</location>
        <topology evidence="1">Single-pass type II membrane protein</topology>
    </subcellularLocation>
</comment>
<dbReference type="Gene3D" id="3.40.50.300">
    <property type="entry name" value="P-loop containing nucleotide triphosphate hydrolases"/>
    <property type="match status" value="1"/>
</dbReference>